<name>A0A2P1JTT7_9CAUD</name>
<dbReference type="GeneID" id="64471871"/>
<accession>A0A2P1JTT7</accession>
<dbReference type="EMBL" id="MH001460">
    <property type="protein sequence ID" value="AVO22551.1"/>
    <property type="molecule type" value="Genomic_DNA"/>
</dbReference>
<organism evidence="1 2">
    <name type="scientific">Streptomyces phage Paedore</name>
    <dbReference type="NCBI Taxonomy" id="2108134"/>
    <lineage>
        <taxon>Viruses</taxon>
        <taxon>Duplodnaviria</taxon>
        <taxon>Heunggongvirae</taxon>
        <taxon>Uroviricota</taxon>
        <taxon>Caudoviricetes</taxon>
        <taxon>Arquatrovirinae</taxon>
        <taxon>Arequatrovirus</taxon>
        <taxon>Arequatrovirus paedore</taxon>
    </lineage>
</organism>
<dbReference type="KEGG" id="vg:64471871"/>
<evidence type="ECO:0000313" key="1">
    <source>
        <dbReference type="EMBL" id="AVO22551.1"/>
    </source>
</evidence>
<evidence type="ECO:0000313" key="2">
    <source>
        <dbReference type="Proteomes" id="UP000240673"/>
    </source>
</evidence>
<gene>
    <name evidence="1" type="primary">68</name>
    <name evidence="1" type="ORF">PBI_PAEDORE_68</name>
</gene>
<dbReference type="Proteomes" id="UP000240673">
    <property type="component" value="Segment"/>
</dbReference>
<keyword evidence="2" id="KW-1185">Reference proteome</keyword>
<dbReference type="RefSeq" id="YP_010055934.1">
    <property type="nucleotide sequence ID" value="NC_054671.1"/>
</dbReference>
<proteinExistence type="predicted"/>
<protein>
    <submittedName>
        <fullName evidence="1">Uncharacterized protein</fullName>
    </submittedName>
</protein>
<reference evidence="1 2" key="1">
    <citation type="submission" date="2018-02" db="EMBL/GenBank/DDBJ databases">
        <authorList>
            <person name="Zack K.M."/>
            <person name="Dedrick R.M."/>
            <person name="Ward M."/>
            <person name="Garlena R.A."/>
            <person name="Russell D.A."/>
            <person name="Pope W.H."/>
            <person name="Jacobs-Sera D."/>
            <person name="Hatfull G.F."/>
        </authorList>
    </citation>
    <scope>NUCLEOTIDE SEQUENCE [LARGE SCALE GENOMIC DNA]</scope>
</reference>
<sequence>MNEKRYNLGKSEVAGLGKLYAAGGEALKRDELGLENKEYTVFARLAWFGLAKREEEQRWSITRLGVDFVEGIARVQRTAVTRDREFLTLAGELVRAHDINDSFYFEGVPA</sequence>